<feature type="compositionally biased region" description="Polar residues" evidence="4">
    <location>
        <begin position="305"/>
        <end position="320"/>
    </location>
</feature>
<dbReference type="PROSITE" id="PS00518">
    <property type="entry name" value="ZF_RING_1"/>
    <property type="match status" value="1"/>
</dbReference>
<keyword evidence="2" id="KW-0863">Zinc-finger</keyword>
<keyword evidence="1" id="KW-0479">Metal-binding</keyword>
<feature type="region of interest" description="Disordered" evidence="4">
    <location>
        <begin position="300"/>
        <end position="327"/>
    </location>
</feature>
<sequence length="376" mass="42165">MEHLLHQTDINSAVRILQIQRNDTRDARAAHITTSGSIQSDVSIAFQLQPDELNTVDTTLRSNAWTIHKGKARLPFDTPLILCETCEENKIWFTVFNAPCGHRYCSECLTTLFDLCTRDEEVYPPRCCTQVSPLQLVRQGLSSELIEDFVKKSVEWKTKDRTYCYGTTCSAGSVVTLAAESSRSPQAEITSPVIVVQSSATFVALSEYLGRANAVWVMTTCSREDADQRTYHPISTADSIALPNLSSTRSIHCLNSPGGSARTLRECAKNSVKDWIIKTYSPDFRDRTLSAVLPDTPFPSFLKSRPSQRQHLQPATSGPSSPLEHYTVDTDLPHIQPLSKHLWHHHLPMPTIRVTIELAHPLHPTDATPYHHFHLL</sequence>
<dbReference type="SUPFAM" id="SSF57850">
    <property type="entry name" value="RING/U-box"/>
    <property type="match status" value="1"/>
</dbReference>
<dbReference type="STRING" id="1043005.A0A074YQQ9"/>
<evidence type="ECO:0000256" key="3">
    <source>
        <dbReference type="ARBA" id="ARBA00022833"/>
    </source>
</evidence>
<gene>
    <name evidence="5" type="ORF">AUEXF2481DRAFT_1471</name>
</gene>
<accession>A0A074YQQ9</accession>
<organism evidence="5 6">
    <name type="scientific">Aureobasidium subglaciale (strain EXF-2481)</name>
    <name type="common">Aureobasidium pullulans var. subglaciale</name>
    <dbReference type="NCBI Taxonomy" id="1043005"/>
    <lineage>
        <taxon>Eukaryota</taxon>
        <taxon>Fungi</taxon>
        <taxon>Dikarya</taxon>
        <taxon>Ascomycota</taxon>
        <taxon>Pezizomycotina</taxon>
        <taxon>Dothideomycetes</taxon>
        <taxon>Dothideomycetidae</taxon>
        <taxon>Dothideales</taxon>
        <taxon>Saccotheciaceae</taxon>
        <taxon>Aureobasidium</taxon>
    </lineage>
</organism>
<dbReference type="AlphaFoldDB" id="A0A074YQQ9"/>
<dbReference type="GeneID" id="25362114"/>
<evidence type="ECO:0000256" key="1">
    <source>
        <dbReference type="ARBA" id="ARBA00022723"/>
    </source>
</evidence>
<evidence type="ECO:0000256" key="4">
    <source>
        <dbReference type="SAM" id="MobiDB-lite"/>
    </source>
</evidence>
<evidence type="ECO:0000256" key="2">
    <source>
        <dbReference type="ARBA" id="ARBA00022771"/>
    </source>
</evidence>
<dbReference type="InParanoid" id="A0A074YQQ9"/>
<keyword evidence="6" id="KW-1185">Reference proteome</keyword>
<dbReference type="GO" id="GO:0008270">
    <property type="term" value="F:zinc ion binding"/>
    <property type="evidence" value="ECO:0007669"/>
    <property type="project" value="UniProtKB-KW"/>
</dbReference>
<dbReference type="Proteomes" id="UP000030641">
    <property type="component" value="Unassembled WGS sequence"/>
</dbReference>
<protein>
    <recommendedName>
        <fullName evidence="7">RING-type domain-containing protein</fullName>
    </recommendedName>
</protein>
<proteinExistence type="predicted"/>
<evidence type="ECO:0000313" key="6">
    <source>
        <dbReference type="Proteomes" id="UP000030641"/>
    </source>
</evidence>
<dbReference type="InterPro" id="IPR017907">
    <property type="entry name" value="Znf_RING_CS"/>
</dbReference>
<dbReference type="HOGENOM" id="CLU_735629_0_0_1"/>
<reference evidence="5 6" key="1">
    <citation type="journal article" date="2014" name="BMC Genomics">
        <title>Genome sequencing of four Aureobasidium pullulans varieties: biotechnological potential, stress tolerance, and description of new species.</title>
        <authorList>
            <person name="Gostin Ar C."/>
            <person name="Ohm R.A."/>
            <person name="Kogej T."/>
            <person name="Sonjak S."/>
            <person name="Turk M."/>
            <person name="Zajc J."/>
            <person name="Zalar P."/>
            <person name="Grube M."/>
            <person name="Sun H."/>
            <person name="Han J."/>
            <person name="Sharma A."/>
            <person name="Chiniquy J."/>
            <person name="Ngan C.Y."/>
            <person name="Lipzen A."/>
            <person name="Barry K."/>
            <person name="Grigoriev I.V."/>
            <person name="Gunde-Cimerman N."/>
        </authorList>
    </citation>
    <scope>NUCLEOTIDE SEQUENCE [LARGE SCALE GENOMIC DNA]</scope>
    <source>
        <strain evidence="5 6">EXF-2481</strain>
    </source>
</reference>
<dbReference type="RefSeq" id="XP_013347788.1">
    <property type="nucleotide sequence ID" value="XM_013492334.1"/>
</dbReference>
<dbReference type="OrthoDB" id="3812927at2759"/>
<evidence type="ECO:0008006" key="7">
    <source>
        <dbReference type="Google" id="ProtNLM"/>
    </source>
</evidence>
<evidence type="ECO:0000313" key="5">
    <source>
        <dbReference type="EMBL" id="KER00016.1"/>
    </source>
</evidence>
<keyword evidence="3" id="KW-0862">Zinc</keyword>
<name>A0A074YQQ9_AURSE</name>
<dbReference type="EMBL" id="KL584750">
    <property type="protein sequence ID" value="KER00016.1"/>
    <property type="molecule type" value="Genomic_DNA"/>
</dbReference>